<reference evidence="3" key="1">
    <citation type="journal article" date="2019" name="Int. J. Syst. Evol. Microbiol.">
        <title>The Global Catalogue of Microorganisms (GCM) 10K type strain sequencing project: providing services to taxonomists for standard genome sequencing and annotation.</title>
        <authorList>
            <consortium name="The Broad Institute Genomics Platform"/>
            <consortium name="The Broad Institute Genome Sequencing Center for Infectious Disease"/>
            <person name="Wu L."/>
            <person name="Ma J."/>
        </authorList>
    </citation>
    <scope>NUCLEOTIDE SEQUENCE [LARGE SCALE GENOMIC DNA]</scope>
    <source>
        <strain evidence="3">JCM 31202</strain>
    </source>
</reference>
<keyword evidence="3" id="KW-1185">Reference proteome</keyword>
<feature type="region of interest" description="Disordered" evidence="1">
    <location>
        <begin position="1"/>
        <end position="54"/>
    </location>
</feature>
<name>A0ABW3EHX7_9ACTN</name>
<organism evidence="2 3">
    <name type="scientific">Actinomadura sediminis</name>
    <dbReference type="NCBI Taxonomy" id="1038904"/>
    <lineage>
        <taxon>Bacteria</taxon>
        <taxon>Bacillati</taxon>
        <taxon>Actinomycetota</taxon>
        <taxon>Actinomycetes</taxon>
        <taxon>Streptosporangiales</taxon>
        <taxon>Thermomonosporaceae</taxon>
        <taxon>Actinomadura</taxon>
    </lineage>
</organism>
<accession>A0ABW3EHX7</accession>
<dbReference type="Proteomes" id="UP001596972">
    <property type="component" value="Unassembled WGS sequence"/>
</dbReference>
<feature type="compositionally biased region" description="Basic and acidic residues" evidence="1">
    <location>
        <begin position="8"/>
        <end position="21"/>
    </location>
</feature>
<evidence type="ECO:0000256" key="1">
    <source>
        <dbReference type="SAM" id="MobiDB-lite"/>
    </source>
</evidence>
<protein>
    <submittedName>
        <fullName evidence="2">Uncharacterized protein</fullName>
    </submittedName>
</protein>
<feature type="compositionally biased region" description="Basic residues" evidence="1">
    <location>
        <begin position="38"/>
        <end position="54"/>
    </location>
</feature>
<comment type="caution">
    <text evidence="2">The sequence shown here is derived from an EMBL/GenBank/DDBJ whole genome shotgun (WGS) entry which is preliminary data.</text>
</comment>
<gene>
    <name evidence="2" type="ORF">ACFQ11_02985</name>
</gene>
<evidence type="ECO:0000313" key="3">
    <source>
        <dbReference type="Proteomes" id="UP001596972"/>
    </source>
</evidence>
<dbReference type="RefSeq" id="WP_378296192.1">
    <property type="nucleotide sequence ID" value="NZ_JBHTJA010000003.1"/>
</dbReference>
<proteinExistence type="predicted"/>
<dbReference type="EMBL" id="JBHTJA010000003">
    <property type="protein sequence ID" value="MFD0899345.1"/>
    <property type="molecule type" value="Genomic_DNA"/>
</dbReference>
<evidence type="ECO:0000313" key="2">
    <source>
        <dbReference type="EMBL" id="MFD0899345.1"/>
    </source>
</evidence>
<sequence length="54" mass="6465">MKPTRSPFADRREDVLPRGLRDLLATEPDGPRRGGNERRRRRRQRRVMTVRRAP</sequence>